<dbReference type="InterPro" id="IPR002156">
    <property type="entry name" value="RNaseH_domain"/>
</dbReference>
<dbReference type="Gene3D" id="3.30.420.10">
    <property type="entry name" value="Ribonuclease H-like superfamily/Ribonuclease H"/>
    <property type="match status" value="1"/>
</dbReference>
<keyword evidence="3" id="KW-1185">Reference proteome</keyword>
<dbReference type="AlphaFoldDB" id="A0AAV3RDD1"/>
<dbReference type="GO" id="GO:0004523">
    <property type="term" value="F:RNA-DNA hybrid ribonuclease activity"/>
    <property type="evidence" value="ECO:0007669"/>
    <property type="project" value="InterPro"/>
</dbReference>
<name>A0AAV3RDD1_LITER</name>
<gene>
    <name evidence="2" type="ORF">LIER_41506</name>
</gene>
<dbReference type="Proteomes" id="UP001454036">
    <property type="component" value="Unassembled WGS sequence"/>
</dbReference>
<dbReference type="SUPFAM" id="SSF53098">
    <property type="entry name" value="Ribonuclease H-like"/>
    <property type="match status" value="1"/>
</dbReference>
<sequence length="142" mass="16069">MPQQDLLPYSFSLSHKCSNNMAEYQALILVLKAGAGLNIPQLEIYGDSQLIIRQLMGEYEVRKQKPIPYHGYVEKLLQSISLVTLKDVPRKLNKQADALAGLASSLVFPGKEIRPTKVKDCMEYAQSCQPWQFHANFIHQPP</sequence>
<comment type="caution">
    <text evidence="2">The sequence shown here is derived from an EMBL/GenBank/DDBJ whole genome shotgun (WGS) entry which is preliminary data.</text>
</comment>
<accession>A0AAV3RDD1</accession>
<feature type="domain" description="RNase H type-1" evidence="1">
    <location>
        <begin position="13"/>
        <end position="101"/>
    </location>
</feature>
<protein>
    <recommendedName>
        <fullName evidence="1">RNase H type-1 domain-containing protein</fullName>
    </recommendedName>
</protein>
<reference evidence="2 3" key="1">
    <citation type="submission" date="2024-01" db="EMBL/GenBank/DDBJ databases">
        <title>The complete chloroplast genome sequence of Lithospermum erythrorhizon: insights into the phylogenetic relationship among Boraginaceae species and the maternal lineages of purple gromwells.</title>
        <authorList>
            <person name="Okada T."/>
            <person name="Watanabe K."/>
        </authorList>
    </citation>
    <scope>NUCLEOTIDE SEQUENCE [LARGE SCALE GENOMIC DNA]</scope>
</reference>
<dbReference type="Pfam" id="PF13456">
    <property type="entry name" value="RVT_3"/>
    <property type="match status" value="1"/>
</dbReference>
<dbReference type="PANTHER" id="PTHR48475">
    <property type="entry name" value="RIBONUCLEASE H"/>
    <property type="match status" value="1"/>
</dbReference>
<dbReference type="GO" id="GO:0003676">
    <property type="term" value="F:nucleic acid binding"/>
    <property type="evidence" value="ECO:0007669"/>
    <property type="project" value="InterPro"/>
</dbReference>
<dbReference type="CDD" id="cd09279">
    <property type="entry name" value="RNase_HI_like"/>
    <property type="match status" value="1"/>
</dbReference>
<dbReference type="InterPro" id="IPR012337">
    <property type="entry name" value="RNaseH-like_sf"/>
</dbReference>
<dbReference type="EMBL" id="BAABME010026128">
    <property type="protein sequence ID" value="GAA0173341.1"/>
    <property type="molecule type" value="Genomic_DNA"/>
</dbReference>
<proteinExistence type="predicted"/>
<evidence type="ECO:0000313" key="3">
    <source>
        <dbReference type="Proteomes" id="UP001454036"/>
    </source>
</evidence>
<organism evidence="2 3">
    <name type="scientific">Lithospermum erythrorhizon</name>
    <name type="common">Purple gromwell</name>
    <name type="synonym">Lithospermum officinale var. erythrorhizon</name>
    <dbReference type="NCBI Taxonomy" id="34254"/>
    <lineage>
        <taxon>Eukaryota</taxon>
        <taxon>Viridiplantae</taxon>
        <taxon>Streptophyta</taxon>
        <taxon>Embryophyta</taxon>
        <taxon>Tracheophyta</taxon>
        <taxon>Spermatophyta</taxon>
        <taxon>Magnoliopsida</taxon>
        <taxon>eudicotyledons</taxon>
        <taxon>Gunneridae</taxon>
        <taxon>Pentapetalae</taxon>
        <taxon>asterids</taxon>
        <taxon>lamiids</taxon>
        <taxon>Boraginales</taxon>
        <taxon>Boraginaceae</taxon>
        <taxon>Boraginoideae</taxon>
        <taxon>Lithospermeae</taxon>
        <taxon>Lithospermum</taxon>
    </lineage>
</organism>
<dbReference type="PANTHER" id="PTHR48475:SF1">
    <property type="entry name" value="RNASE H TYPE-1 DOMAIN-CONTAINING PROTEIN"/>
    <property type="match status" value="1"/>
</dbReference>
<evidence type="ECO:0000259" key="1">
    <source>
        <dbReference type="Pfam" id="PF13456"/>
    </source>
</evidence>
<evidence type="ECO:0000313" key="2">
    <source>
        <dbReference type="EMBL" id="GAA0173341.1"/>
    </source>
</evidence>
<dbReference type="InterPro" id="IPR036397">
    <property type="entry name" value="RNaseH_sf"/>
</dbReference>